<dbReference type="AlphaFoldDB" id="A0A7J7C5Q6"/>
<protein>
    <submittedName>
        <fullName evidence="1">RNA pseudourine synthase 5</fullName>
    </submittedName>
</protein>
<dbReference type="InParanoid" id="A0A7J7C5Q6"/>
<sequence length="234" mass="26166">MLVVAVTCEMVGEVALLFLVRTMSSDTSQTVGGSPPFQVFGLPWPDLNDGLFYNDSVSSSDSELRLIEFCSLKYKNSASLQGEWSIIGYVGKSQRHRTCFKFYYEDDARRTFPAANCFDTASVEGEQAGIFLESQELQLVPVNRLGRGTLGQVNIESGRPHQILIHLSYIGHPFGLMASVSKRDGEYKRPTKPLPGECGYYLHEHQLILSHPITDKVIEIIAPLKLLLQAHMER</sequence>
<comment type="caution">
    <text evidence="1">The sequence shown here is derived from an EMBL/GenBank/DDBJ whole genome shotgun (WGS) entry which is preliminary data.</text>
</comment>
<gene>
    <name evidence="1" type="ORF">HS088_TW21G01677</name>
</gene>
<evidence type="ECO:0000313" key="2">
    <source>
        <dbReference type="Proteomes" id="UP000593562"/>
    </source>
</evidence>
<organism evidence="1 2">
    <name type="scientific">Tripterygium wilfordii</name>
    <name type="common">Thunder God vine</name>
    <dbReference type="NCBI Taxonomy" id="458696"/>
    <lineage>
        <taxon>Eukaryota</taxon>
        <taxon>Viridiplantae</taxon>
        <taxon>Streptophyta</taxon>
        <taxon>Embryophyta</taxon>
        <taxon>Tracheophyta</taxon>
        <taxon>Spermatophyta</taxon>
        <taxon>Magnoliopsida</taxon>
        <taxon>eudicotyledons</taxon>
        <taxon>Gunneridae</taxon>
        <taxon>Pentapetalae</taxon>
        <taxon>rosids</taxon>
        <taxon>fabids</taxon>
        <taxon>Celastrales</taxon>
        <taxon>Celastraceae</taxon>
        <taxon>Tripterygium</taxon>
    </lineage>
</organism>
<keyword evidence="2" id="KW-1185">Reference proteome</keyword>
<dbReference type="GO" id="GO:0003723">
    <property type="term" value="F:RNA binding"/>
    <property type="evidence" value="ECO:0007669"/>
    <property type="project" value="InterPro"/>
</dbReference>
<dbReference type="EMBL" id="JAAARO010000021">
    <property type="protein sequence ID" value="KAF5729510.1"/>
    <property type="molecule type" value="Genomic_DNA"/>
</dbReference>
<dbReference type="InterPro" id="IPR020103">
    <property type="entry name" value="PsdUridine_synth_cat_dom_sf"/>
</dbReference>
<evidence type="ECO:0000313" key="1">
    <source>
        <dbReference type="EMBL" id="KAF5729510.1"/>
    </source>
</evidence>
<accession>A0A7J7C5Q6</accession>
<dbReference type="GO" id="GO:0001522">
    <property type="term" value="P:pseudouridine synthesis"/>
    <property type="evidence" value="ECO:0007669"/>
    <property type="project" value="InterPro"/>
</dbReference>
<reference evidence="1 2" key="1">
    <citation type="journal article" date="2020" name="Nat. Commun.">
        <title>Genome of Tripterygium wilfordii and identification of cytochrome P450 involved in triptolide biosynthesis.</title>
        <authorList>
            <person name="Tu L."/>
            <person name="Su P."/>
            <person name="Zhang Z."/>
            <person name="Gao L."/>
            <person name="Wang J."/>
            <person name="Hu T."/>
            <person name="Zhou J."/>
            <person name="Zhang Y."/>
            <person name="Zhao Y."/>
            <person name="Liu Y."/>
            <person name="Song Y."/>
            <person name="Tong Y."/>
            <person name="Lu Y."/>
            <person name="Yang J."/>
            <person name="Xu C."/>
            <person name="Jia M."/>
            <person name="Peters R.J."/>
            <person name="Huang L."/>
            <person name="Gao W."/>
        </authorList>
    </citation>
    <scope>NUCLEOTIDE SEQUENCE [LARGE SCALE GENOMIC DNA]</scope>
    <source>
        <strain evidence="2">cv. XIE 37</strain>
        <tissue evidence="1">Leaf</tissue>
    </source>
</reference>
<name>A0A7J7C5Q6_TRIWF</name>
<dbReference type="Proteomes" id="UP000593562">
    <property type="component" value="Unassembled WGS sequence"/>
</dbReference>
<dbReference type="SUPFAM" id="SSF55120">
    <property type="entry name" value="Pseudouridine synthase"/>
    <property type="match status" value="1"/>
</dbReference>
<proteinExistence type="predicted"/>
<dbReference type="Gene3D" id="3.30.2350.10">
    <property type="entry name" value="Pseudouridine synthase"/>
    <property type="match status" value="1"/>
</dbReference>
<dbReference type="GO" id="GO:0009982">
    <property type="term" value="F:pseudouridine synthase activity"/>
    <property type="evidence" value="ECO:0007669"/>
    <property type="project" value="InterPro"/>
</dbReference>